<protein>
    <submittedName>
        <fullName evidence="1">Uncharacterized protein</fullName>
    </submittedName>
</protein>
<gene>
    <name evidence="1" type="ORF">E5347_05625</name>
</gene>
<evidence type="ECO:0000313" key="1">
    <source>
        <dbReference type="EMBL" id="TGY44289.1"/>
    </source>
</evidence>
<keyword evidence="2" id="KW-1185">Reference proteome</keyword>
<accession>A0A4S2DPH0</accession>
<comment type="caution">
    <text evidence="1">The sequence shown here is derived from an EMBL/GenBank/DDBJ whole genome shotgun (WGS) entry which is preliminary data.</text>
</comment>
<evidence type="ECO:0000313" key="2">
    <source>
        <dbReference type="Proteomes" id="UP000306888"/>
    </source>
</evidence>
<proteinExistence type="predicted"/>
<dbReference type="EMBL" id="SRYR01000001">
    <property type="protein sequence ID" value="TGY44289.1"/>
    <property type="molecule type" value="Genomic_DNA"/>
</dbReference>
<dbReference type="OrthoDB" id="2082532at2"/>
<organism evidence="1 2">
    <name type="scientific">Clostridium sartagoforme</name>
    <dbReference type="NCBI Taxonomy" id="84031"/>
    <lineage>
        <taxon>Bacteria</taxon>
        <taxon>Bacillati</taxon>
        <taxon>Bacillota</taxon>
        <taxon>Clostridia</taxon>
        <taxon>Eubacteriales</taxon>
        <taxon>Clostridiaceae</taxon>
        <taxon>Clostridium</taxon>
    </lineage>
</organism>
<dbReference type="Proteomes" id="UP000306888">
    <property type="component" value="Unassembled WGS sequence"/>
</dbReference>
<dbReference type="RefSeq" id="WP_136005377.1">
    <property type="nucleotide sequence ID" value="NZ_SRYR01000001.1"/>
</dbReference>
<reference evidence="1 2" key="1">
    <citation type="submission" date="2019-04" db="EMBL/GenBank/DDBJ databases">
        <title>Microbes associate with the intestines of laboratory mice.</title>
        <authorList>
            <person name="Navarre W."/>
            <person name="Wong E."/>
            <person name="Huang K."/>
            <person name="Tropini C."/>
            <person name="Ng K."/>
            <person name="Yu B."/>
        </authorList>
    </citation>
    <scope>NUCLEOTIDE SEQUENCE [LARGE SCALE GENOMIC DNA]</scope>
    <source>
        <strain evidence="1 2">NM50_B9-20</strain>
    </source>
</reference>
<dbReference type="AlphaFoldDB" id="A0A4S2DPH0"/>
<sequence>MAKIELNDLIAILKSDVLKNNSCIEMNFSIKDDTEYRNCWIGKMPDDNKFGKEVYWFGLVEDGSQGYEYDTLDDLIQAKVFNGKSLSEIFNKIIWNTLDGCSFEERLSDYINE</sequence>
<name>A0A4S2DPH0_9CLOT</name>